<protein>
    <recommendedName>
        <fullName evidence="6">DUF2179 domain-containing protein</fullName>
    </recommendedName>
</protein>
<comment type="caution">
    <text evidence="7">The sequence shown here is derived from an EMBL/GenBank/DDBJ whole genome shotgun (WGS) entry which is preliminary data.</text>
</comment>
<evidence type="ECO:0000256" key="5">
    <source>
        <dbReference type="ARBA" id="ARBA00023136"/>
    </source>
</evidence>
<evidence type="ECO:0000256" key="2">
    <source>
        <dbReference type="ARBA" id="ARBA00022475"/>
    </source>
</evidence>
<dbReference type="Pfam" id="PF10035">
    <property type="entry name" value="DUF2179"/>
    <property type="match status" value="1"/>
</dbReference>
<evidence type="ECO:0000259" key="6">
    <source>
        <dbReference type="Pfam" id="PF10035"/>
    </source>
</evidence>
<dbReference type="InterPro" id="IPR015867">
    <property type="entry name" value="N-reg_PII/ATP_PRibTrfase_C"/>
</dbReference>
<dbReference type="Gene3D" id="3.30.70.120">
    <property type="match status" value="1"/>
</dbReference>
<evidence type="ECO:0000256" key="3">
    <source>
        <dbReference type="ARBA" id="ARBA00022692"/>
    </source>
</evidence>
<evidence type="ECO:0000313" key="7">
    <source>
        <dbReference type="EMBL" id="MPN46072.1"/>
    </source>
</evidence>
<proteinExistence type="predicted"/>
<feature type="domain" description="DUF2179" evidence="6">
    <location>
        <begin position="2"/>
        <end position="47"/>
    </location>
</feature>
<accession>A0A645I5L2</accession>
<name>A0A645I5L2_9ZZZZ</name>
<keyword evidence="3" id="KW-0812">Transmembrane</keyword>
<keyword evidence="4" id="KW-1133">Transmembrane helix</keyword>
<dbReference type="InterPro" id="IPR019264">
    <property type="entry name" value="DUF2179"/>
</dbReference>
<comment type="subcellular location">
    <subcellularLocation>
        <location evidence="1">Cell membrane</location>
        <topology evidence="1">Multi-pass membrane protein</topology>
    </subcellularLocation>
</comment>
<organism evidence="7">
    <name type="scientific">bioreactor metagenome</name>
    <dbReference type="NCBI Taxonomy" id="1076179"/>
    <lineage>
        <taxon>unclassified sequences</taxon>
        <taxon>metagenomes</taxon>
        <taxon>ecological metagenomes</taxon>
    </lineage>
</organism>
<dbReference type="AlphaFoldDB" id="A0A645I5L2"/>
<gene>
    <name evidence="7" type="ORF">SDC9_193652</name>
</gene>
<keyword evidence="5" id="KW-0472">Membrane</keyword>
<evidence type="ECO:0000256" key="4">
    <source>
        <dbReference type="ARBA" id="ARBA00022989"/>
    </source>
</evidence>
<evidence type="ECO:0000256" key="1">
    <source>
        <dbReference type="ARBA" id="ARBA00004651"/>
    </source>
</evidence>
<dbReference type="EMBL" id="VSSQ01106414">
    <property type="protein sequence ID" value="MPN46072.1"/>
    <property type="molecule type" value="Genomic_DNA"/>
</dbReference>
<reference evidence="7" key="1">
    <citation type="submission" date="2019-08" db="EMBL/GenBank/DDBJ databases">
        <authorList>
            <person name="Kucharzyk K."/>
            <person name="Murdoch R.W."/>
            <person name="Higgins S."/>
            <person name="Loffler F."/>
        </authorList>
    </citation>
    <scope>NUCLEOTIDE SEQUENCE</scope>
</reference>
<dbReference type="GO" id="GO:0005886">
    <property type="term" value="C:plasma membrane"/>
    <property type="evidence" value="ECO:0007669"/>
    <property type="project" value="UniProtKB-SubCell"/>
</dbReference>
<keyword evidence="2" id="KW-1003">Cell membrane</keyword>
<sequence>MGWFTKEKGRVLMVIVRRTESNFVFRIIREVDKSAFISVGNVMGVYGQGFDQIKK</sequence>